<evidence type="ECO:0000313" key="2">
    <source>
        <dbReference type="Proteomes" id="UP000184063"/>
    </source>
</evidence>
<dbReference type="AlphaFoldDB" id="A0A1M3TMA2"/>
<name>A0A1M3TMA2_ASPLC</name>
<evidence type="ECO:0000313" key="1">
    <source>
        <dbReference type="EMBL" id="OJZ87917.1"/>
    </source>
</evidence>
<proteinExistence type="predicted"/>
<sequence length="65" mass="7642">MSKNFICSKFAKSNMDRYSQLLAVLSYVIYYKVTEGLIRCHWYPSTNQVSFFIHSHLNMETKAIS</sequence>
<dbReference type="EMBL" id="KV878239">
    <property type="protein sequence ID" value="OJZ87917.1"/>
    <property type="molecule type" value="Genomic_DNA"/>
</dbReference>
<gene>
    <name evidence="1" type="ORF">ASPFODRAFT_522109</name>
</gene>
<dbReference type="VEuPathDB" id="FungiDB:ASPFODRAFT_522109"/>
<reference evidence="2" key="1">
    <citation type="journal article" date="2017" name="Genome Biol.">
        <title>Comparative genomics reveals high biological diversity and specific adaptations in the industrially and medically important fungal genus Aspergillus.</title>
        <authorList>
            <person name="de Vries R.P."/>
            <person name="Riley R."/>
            <person name="Wiebenga A."/>
            <person name="Aguilar-Osorio G."/>
            <person name="Amillis S."/>
            <person name="Uchima C.A."/>
            <person name="Anderluh G."/>
            <person name="Asadollahi M."/>
            <person name="Askin M."/>
            <person name="Barry K."/>
            <person name="Battaglia E."/>
            <person name="Bayram O."/>
            <person name="Benocci T."/>
            <person name="Braus-Stromeyer S.A."/>
            <person name="Caldana C."/>
            <person name="Canovas D."/>
            <person name="Cerqueira G.C."/>
            <person name="Chen F."/>
            <person name="Chen W."/>
            <person name="Choi C."/>
            <person name="Clum A."/>
            <person name="Dos Santos R.A."/>
            <person name="Damasio A.R."/>
            <person name="Diallinas G."/>
            <person name="Emri T."/>
            <person name="Fekete E."/>
            <person name="Flipphi M."/>
            <person name="Freyberg S."/>
            <person name="Gallo A."/>
            <person name="Gournas C."/>
            <person name="Habgood R."/>
            <person name="Hainaut M."/>
            <person name="Harispe M.L."/>
            <person name="Henrissat B."/>
            <person name="Hilden K.S."/>
            <person name="Hope R."/>
            <person name="Hossain A."/>
            <person name="Karabika E."/>
            <person name="Karaffa L."/>
            <person name="Karanyi Z."/>
            <person name="Krasevec N."/>
            <person name="Kuo A."/>
            <person name="Kusch H."/>
            <person name="LaButti K."/>
            <person name="Lagendijk E.L."/>
            <person name="Lapidus A."/>
            <person name="Levasseur A."/>
            <person name="Lindquist E."/>
            <person name="Lipzen A."/>
            <person name="Logrieco A.F."/>
            <person name="MacCabe A."/>
            <person name="Maekelae M.R."/>
            <person name="Malavazi I."/>
            <person name="Melin P."/>
            <person name="Meyer V."/>
            <person name="Mielnichuk N."/>
            <person name="Miskei M."/>
            <person name="Molnar A.P."/>
            <person name="Mule G."/>
            <person name="Ngan C.Y."/>
            <person name="Orejas M."/>
            <person name="Orosz E."/>
            <person name="Ouedraogo J.P."/>
            <person name="Overkamp K.M."/>
            <person name="Park H.-S."/>
            <person name="Perrone G."/>
            <person name="Piumi F."/>
            <person name="Punt P.J."/>
            <person name="Ram A.F."/>
            <person name="Ramon A."/>
            <person name="Rauscher S."/>
            <person name="Record E."/>
            <person name="Riano-Pachon D.M."/>
            <person name="Robert V."/>
            <person name="Roehrig J."/>
            <person name="Ruller R."/>
            <person name="Salamov A."/>
            <person name="Salih N.S."/>
            <person name="Samson R.A."/>
            <person name="Sandor E."/>
            <person name="Sanguinetti M."/>
            <person name="Schuetze T."/>
            <person name="Sepcic K."/>
            <person name="Shelest E."/>
            <person name="Sherlock G."/>
            <person name="Sophianopoulou V."/>
            <person name="Squina F.M."/>
            <person name="Sun H."/>
            <person name="Susca A."/>
            <person name="Todd R.B."/>
            <person name="Tsang A."/>
            <person name="Unkles S.E."/>
            <person name="van de Wiele N."/>
            <person name="van Rossen-Uffink D."/>
            <person name="Oliveira J.V."/>
            <person name="Vesth T.C."/>
            <person name="Visser J."/>
            <person name="Yu J.-H."/>
            <person name="Zhou M."/>
            <person name="Andersen M.R."/>
            <person name="Archer D.B."/>
            <person name="Baker S.E."/>
            <person name="Benoit I."/>
            <person name="Brakhage A.A."/>
            <person name="Braus G.H."/>
            <person name="Fischer R."/>
            <person name="Frisvad J.C."/>
            <person name="Goldman G.H."/>
            <person name="Houbraken J."/>
            <person name="Oakley B."/>
            <person name="Pocsi I."/>
            <person name="Scazzocchio C."/>
            <person name="Seiboth B."/>
            <person name="vanKuyk P.A."/>
            <person name="Wortman J."/>
            <person name="Dyer P.S."/>
            <person name="Grigoriev I.V."/>
        </authorList>
    </citation>
    <scope>NUCLEOTIDE SEQUENCE [LARGE SCALE GENOMIC DNA]</scope>
    <source>
        <strain evidence="2">CBS 106.47</strain>
    </source>
</reference>
<organism evidence="1 2">
    <name type="scientific">Aspergillus luchuensis (strain CBS 106.47)</name>
    <dbReference type="NCBI Taxonomy" id="1137211"/>
    <lineage>
        <taxon>Eukaryota</taxon>
        <taxon>Fungi</taxon>
        <taxon>Dikarya</taxon>
        <taxon>Ascomycota</taxon>
        <taxon>Pezizomycotina</taxon>
        <taxon>Eurotiomycetes</taxon>
        <taxon>Eurotiomycetidae</taxon>
        <taxon>Eurotiales</taxon>
        <taxon>Aspergillaceae</taxon>
        <taxon>Aspergillus</taxon>
        <taxon>Aspergillus subgen. Circumdati</taxon>
    </lineage>
</organism>
<accession>A0A1M3TMA2</accession>
<dbReference type="Proteomes" id="UP000184063">
    <property type="component" value="Unassembled WGS sequence"/>
</dbReference>
<protein>
    <submittedName>
        <fullName evidence="1">Uncharacterized protein</fullName>
    </submittedName>
</protein>